<dbReference type="Proteomes" id="UP001224775">
    <property type="component" value="Unassembled WGS sequence"/>
</dbReference>
<name>A0AAD8XS25_9STRA</name>
<sequence length="183" mass="21566">MGGFDFEWKGKTYDILTEGGCPFFETDEEEQAFEEWRKTPAGIQLFGPVPKDWSEEHYLDDRYPWDADRECRVDVEEIGKEKKHRNNISSDSDDDESYDEADIDWYFYEKCRFNCYRHFYLTDDTHECAKCGVFSCKQCAKGAFKKCSGEGCNEWVCGCDCEYCEYCEEQKEKKKSKGGKKKK</sequence>
<organism evidence="1 2">
    <name type="scientific">Skeletonema marinoi</name>
    <dbReference type="NCBI Taxonomy" id="267567"/>
    <lineage>
        <taxon>Eukaryota</taxon>
        <taxon>Sar</taxon>
        <taxon>Stramenopiles</taxon>
        <taxon>Ochrophyta</taxon>
        <taxon>Bacillariophyta</taxon>
        <taxon>Coscinodiscophyceae</taxon>
        <taxon>Thalassiosirophycidae</taxon>
        <taxon>Thalassiosirales</taxon>
        <taxon>Skeletonemataceae</taxon>
        <taxon>Skeletonema</taxon>
        <taxon>Skeletonema marinoi-dohrnii complex</taxon>
    </lineage>
</organism>
<proteinExistence type="predicted"/>
<dbReference type="EMBL" id="JATAAI010000064">
    <property type="protein sequence ID" value="KAK1732544.1"/>
    <property type="molecule type" value="Genomic_DNA"/>
</dbReference>
<gene>
    <name evidence="1" type="ORF">QTG54_016756</name>
</gene>
<dbReference type="AlphaFoldDB" id="A0AAD8XS25"/>
<evidence type="ECO:0000313" key="2">
    <source>
        <dbReference type="Proteomes" id="UP001224775"/>
    </source>
</evidence>
<protein>
    <submittedName>
        <fullName evidence="1">Uncharacterized protein</fullName>
    </submittedName>
</protein>
<accession>A0AAD8XS25</accession>
<comment type="caution">
    <text evidence="1">The sequence shown here is derived from an EMBL/GenBank/DDBJ whole genome shotgun (WGS) entry which is preliminary data.</text>
</comment>
<evidence type="ECO:0000313" key="1">
    <source>
        <dbReference type="EMBL" id="KAK1732544.1"/>
    </source>
</evidence>
<keyword evidence="2" id="KW-1185">Reference proteome</keyword>
<reference evidence="1" key="1">
    <citation type="submission" date="2023-06" db="EMBL/GenBank/DDBJ databases">
        <title>Survivors Of The Sea: Transcriptome response of Skeletonema marinoi to long-term dormancy.</title>
        <authorList>
            <person name="Pinder M.I.M."/>
            <person name="Kourtchenko O."/>
            <person name="Robertson E.K."/>
            <person name="Larsson T."/>
            <person name="Maumus F."/>
            <person name="Osuna-Cruz C.M."/>
            <person name="Vancaester E."/>
            <person name="Stenow R."/>
            <person name="Vandepoele K."/>
            <person name="Ploug H."/>
            <person name="Bruchert V."/>
            <person name="Godhe A."/>
            <person name="Topel M."/>
        </authorList>
    </citation>
    <scope>NUCLEOTIDE SEQUENCE</scope>
    <source>
        <strain evidence="1">R05AC</strain>
    </source>
</reference>